<evidence type="ECO:0000313" key="3">
    <source>
        <dbReference type="Proteomes" id="UP000439903"/>
    </source>
</evidence>
<keyword evidence="1" id="KW-0472">Membrane</keyword>
<keyword evidence="3" id="KW-1185">Reference proteome</keyword>
<dbReference type="AlphaFoldDB" id="A0A8H4AJP1"/>
<evidence type="ECO:0000313" key="2">
    <source>
        <dbReference type="EMBL" id="KAF0503281.1"/>
    </source>
</evidence>
<evidence type="ECO:0008006" key="4">
    <source>
        <dbReference type="Google" id="ProtNLM"/>
    </source>
</evidence>
<feature type="transmembrane region" description="Helical" evidence="1">
    <location>
        <begin position="21"/>
        <end position="45"/>
    </location>
</feature>
<gene>
    <name evidence="2" type="ORF">F8M41_019664</name>
</gene>
<sequence>MLGSSKGFNHFSSSFMEYGDFGLCHFGVGALYVVILGFIALVPSLVMTSDFVVVGVLGLRHFVDVICGGFVSDFRLFDILISKSCFGLCRFGAVVGDFYSCRFGCFGVVVGGDFRLRRRWCSWTLPSHRCRLFFITRIGIV</sequence>
<name>A0A8H4AJP1_GIGMA</name>
<keyword evidence="1" id="KW-0812">Transmembrane</keyword>
<dbReference type="Proteomes" id="UP000439903">
    <property type="component" value="Unassembled WGS sequence"/>
</dbReference>
<reference evidence="2 3" key="1">
    <citation type="journal article" date="2019" name="Environ. Microbiol.">
        <title>At the nexus of three kingdoms: the genome of the mycorrhizal fungus Gigaspora margarita provides insights into plant, endobacterial and fungal interactions.</title>
        <authorList>
            <person name="Venice F."/>
            <person name="Ghignone S."/>
            <person name="Salvioli di Fossalunga A."/>
            <person name="Amselem J."/>
            <person name="Novero M."/>
            <person name="Xianan X."/>
            <person name="Sedzielewska Toro K."/>
            <person name="Morin E."/>
            <person name="Lipzen A."/>
            <person name="Grigoriev I.V."/>
            <person name="Henrissat B."/>
            <person name="Martin F.M."/>
            <person name="Bonfante P."/>
        </authorList>
    </citation>
    <scope>NUCLEOTIDE SEQUENCE [LARGE SCALE GENOMIC DNA]</scope>
    <source>
        <strain evidence="2 3">BEG34</strain>
    </source>
</reference>
<comment type="caution">
    <text evidence="2">The sequence shown here is derived from an EMBL/GenBank/DDBJ whole genome shotgun (WGS) entry which is preliminary data.</text>
</comment>
<proteinExistence type="predicted"/>
<dbReference type="EMBL" id="WTPW01000515">
    <property type="protein sequence ID" value="KAF0503281.1"/>
    <property type="molecule type" value="Genomic_DNA"/>
</dbReference>
<evidence type="ECO:0000256" key="1">
    <source>
        <dbReference type="SAM" id="Phobius"/>
    </source>
</evidence>
<protein>
    <recommendedName>
        <fullName evidence="4">Transmembrane protein</fullName>
    </recommendedName>
</protein>
<accession>A0A8H4AJP1</accession>
<organism evidence="2 3">
    <name type="scientific">Gigaspora margarita</name>
    <dbReference type="NCBI Taxonomy" id="4874"/>
    <lineage>
        <taxon>Eukaryota</taxon>
        <taxon>Fungi</taxon>
        <taxon>Fungi incertae sedis</taxon>
        <taxon>Mucoromycota</taxon>
        <taxon>Glomeromycotina</taxon>
        <taxon>Glomeromycetes</taxon>
        <taxon>Diversisporales</taxon>
        <taxon>Gigasporaceae</taxon>
        <taxon>Gigaspora</taxon>
    </lineage>
</organism>
<keyword evidence="1" id="KW-1133">Transmembrane helix</keyword>